<dbReference type="SUPFAM" id="SSF51445">
    <property type="entry name" value="(Trans)glycosidases"/>
    <property type="match status" value="1"/>
</dbReference>
<dbReference type="InterPro" id="IPR051816">
    <property type="entry name" value="Glycosyl_Hydrolase_31"/>
</dbReference>
<evidence type="ECO:0000313" key="8">
    <source>
        <dbReference type="EMBL" id="MFC4672600.1"/>
    </source>
</evidence>
<dbReference type="Pfam" id="PF21365">
    <property type="entry name" value="Glyco_hydro_31_3rd"/>
    <property type="match status" value="1"/>
</dbReference>
<dbReference type="Pfam" id="PF13802">
    <property type="entry name" value="Gal_mutarotas_2"/>
    <property type="match status" value="1"/>
</dbReference>
<dbReference type="GO" id="GO:0016798">
    <property type="term" value="F:hydrolase activity, acting on glycosyl bonds"/>
    <property type="evidence" value="ECO:0007669"/>
    <property type="project" value="UniProtKB-KW"/>
</dbReference>
<reference evidence="9" key="1">
    <citation type="journal article" date="2019" name="Int. J. Syst. Evol. Microbiol.">
        <title>The Global Catalogue of Microorganisms (GCM) 10K type strain sequencing project: providing services to taxonomists for standard genome sequencing and annotation.</title>
        <authorList>
            <consortium name="The Broad Institute Genomics Platform"/>
            <consortium name="The Broad Institute Genome Sequencing Center for Infectious Disease"/>
            <person name="Wu L."/>
            <person name="Ma J."/>
        </authorList>
    </citation>
    <scope>NUCLEOTIDE SEQUENCE [LARGE SCALE GENOMIC DNA]</scope>
    <source>
        <strain evidence="9">CCUG 66188</strain>
    </source>
</reference>
<dbReference type="Pfam" id="PF17137">
    <property type="entry name" value="DUF5110"/>
    <property type="match status" value="1"/>
</dbReference>
<dbReference type="Proteomes" id="UP001596023">
    <property type="component" value="Unassembled WGS sequence"/>
</dbReference>
<dbReference type="Gene3D" id="2.60.40.1180">
    <property type="entry name" value="Golgi alpha-mannosidase II"/>
    <property type="match status" value="2"/>
</dbReference>
<evidence type="ECO:0000259" key="4">
    <source>
        <dbReference type="Pfam" id="PF01055"/>
    </source>
</evidence>
<proteinExistence type="inferred from homology"/>
<dbReference type="InterPro" id="IPR013780">
    <property type="entry name" value="Glyco_hydro_b"/>
</dbReference>
<dbReference type="InterPro" id="IPR033403">
    <property type="entry name" value="DUF5110"/>
</dbReference>
<evidence type="ECO:0000256" key="1">
    <source>
        <dbReference type="ARBA" id="ARBA00007806"/>
    </source>
</evidence>
<keyword evidence="3" id="KW-0732">Signal</keyword>
<keyword evidence="2 8" id="KW-0326">Glycosidase</keyword>
<keyword evidence="9" id="KW-1185">Reference proteome</keyword>
<dbReference type="Gene3D" id="3.20.20.80">
    <property type="entry name" value="Glycosidases"/>
    <property type="match status" value="1"/>
</dbReference>
<organism evidence="8 9">
    <name type="scientific">Dysgonomonas termitidis</name>
    <dbReference type="NCBI Taxonomy" id="1516126"/>
    <lineage>
        <taxon>Bacteria</taxon>
        <taxon>Pseudomonadati</taxon>
        <taxon>Bacteroidota</taxon>
        <taxon>Bacteroidia</taxon>
        <taxon>Bacteroidales</taxon>
        <taxon>Dysgonomonadaceae</taxon>
        <taxon>Dysgonomonas</taxon>
    </lineage>
</organism>
<dbReference type="PANTHER" id="PTHR43863:SF2">
    <property type="entry name" value="MALTASE-GLUCOAMYLASE"/>
    <property type="match status" value="1"/>
</dbReference>
<evidence type="ECO:0000256" key="3">
    <source>
        <dbReference type="SAM" id="SignalP"/>
    </source>
</evidence>
<feature type="signal peptide" evidence="3">
    <location>
        <begin position="1"/>
        <end position="22"/>
    </location>
</feature>
<dbReference type="CDD" id="cd06591">
    <property type="entry name" value="GH31_xylosidase_XylS"/>
    <property type="match status" value="1"/>
</dbReference>
<dbReference type="Pfam" id="PF01055">
    <property type="entry name" value="Glyco_hydro_31_2nd"/>
    <property type="match status" value="1"/>
</dbReference>
<dbReference type="EC" id="3.2.1.-" evidence="8"/>
<dbReference type="InterPro" id="IPR017853">
    <property type="entry name" value="GH"/>
</dbReference>
<dbReference type="InterPro" id="IPR000322">
    <property type="entry name" value="Glyco_hydro_31_TIM"/>
</dbReference>
<evidence type="ECO:0000256" key="2">
    <source>
        <dbReference type="RuleBase" id="RU361185"/>
    </source>
</evidence>
<dbReference type="RefSeq" id="WP_379993788.1">
    <property type="nucleotide sequence ID" value="NZ_JBHSGN010000015.1"/>
</dbReference>
<dbReference type="InterPro" id="IPR011013">
    <property type="entry name" value="Gal_mutarotase_sf_dom"/>
</dbReference>
<comment type="caution">
    <text evidence="8">The sequence shown here is derived from an EMBL/GenBank/DDBJ whole genome shotgun (WGS) entry which is preliminary data.</text>
</comment>
<comment type="similarity">
    <text evidence="1 2">Belongs to the glycosyl hydrolase 31 family.</text>
</comment>
<feature type="domain" description="Glycoside hydrolase family 31 N-terminal" evidence="5">
    <location>
        <begin position="56"/>
        <end position="210"/>
    </location>
</feature>
<feature type="domain" description="Glycoside hydrolase family 31 TIM barrel" evidence="4">
    <location>
        <begin position="252"/>
        <end position="571"/>
    </location>
</feature>
<dbReference type="InterPro" id="IPR048395">
    <property type="entry name" value="Glyco_hydro_31_C"/>
</dbReference>
<accession>A0ABV9KR23</accession>
<gene>
    <name evidence="8" type="ORF">ACFO6W_02725</name>
</gene>
<dbReference type="Gene3D" id="2.60.40.1760">
    <property type="entry name" value="glycosyl hydrolase (family 31)"/>
    <property type="match status" value="1"/>
</dbReference>
<evidence type="ECO:0000313" key="9">
    <source>
        <dbReference type="Proteomes" id="UP001596023"/>
    </source>
</evidence>
<evidence type="ECO:0000259" key="6">
    <source>
        <dbReference type="Pfam" id="PF17137"/>
    </source>
</evidence>
<dbReference type="CDD" id="cd14752">
    <property type="entry name" value="GH31_N"/>
    <property type="match status" value="1"/>
</dbReference>
<sequence length="774" mass="88823">MKKKIILLIPLFILSISIPIVANTLDEPYIPAWDIYVNSWERKNNILTIETVEGTLTVKPYDFGALHFHLTPLNQNKDKSSYAVIEDFPSADFEVEEDDNDLILITDKYKFVLHKFTGNYSFYNSEGKLLLKEASNKREPVKEDSIAPRCLFKMMPDEALYGLGQFRDNALNLRGKKRELVQFNTQAAVPVIYSTAGWGLFWDNPSRTVFEDNAKGMSFVSDFGNKLDYYLFTGNTLDKLISSYRQLTGKAPMIPYWSLGYHQSRNKYATQDEVLNIAEKMNHEDIQMSSIFIDYFYWQRYGTGSHKFDETIFPDPGGMLKILHDKYQTKAVITVWPAFKKGTAHYDELESKGMLLDGARALDGMIYDVFNPEARQIYWKQILPLVKTGLDGWFLDGPEPDHVSSFLPVNTFAGPAVTVRNLYPLLHVENFYNNLLELYPNTRPYILTRCAWASQQRTGAAIWSGDIPTTFDELQKQITAGLNFVATGIPYWTTDIGGYSGGDPGEEEYRELFMRWFEYGTFCPVFRSHGRRYPGDTKAPNELWAYGKEVQDICTRYINLRYTLMPYIYTLTGDVTHKDYTPMRLLAFDFPGDKNIQDCKDQFMYGPSFLVCPVLSAGVASRDVYLPGGNKWIDFWTGEIYNGGQNIVAAASKDKIPLYIKSGAIVPVYKDSDKTNTPDDIIKILIYKGSDGKFELYKDDGKSYEYKNNSYAYIPFYWDDKMNELVIDTQKGNYNKGKSQEFQLVLIDGEYENIHSVPVKKVVKYTGFKQTLKL</sequence>
<dbReference type="SUPFAM" id="SSF74650">
    <property type="entry name" value="Galactose mutarotase-like"/>
    <property type="match status" value="1"/>
</dbReference>
<dbReference type="EMBL" id="JBHSGN010000015">
    <property type="protein sequence ID" value="MFC4672600.1"/>
    <property type="molecule type" value="Genomic_DNA"/>
</dbReference>
<protein>
    <submittedName>
        <fullName evidence="8">Glycoside hydrolase family 31 protein</fullName>
        <ecNumber evidence="8">3.2.1.-</ecNumber>
    </submittedName>
</protein>
<dbReference type="SUPFAM" id="SSF51011">
    <property type="entry name" value="Glycosyl hydrolase domain"/>
    <property type="match status" value="1"/>
</dbReference>
<name>A0ABV9KR23_9BACT</name>
<evidence type="ECO:0000259" key="5">
    <source>
        <dbReference type="Pfam" id="PF13802"/>
    </source>
</evidence>
<dbReference type="PANTHER" id="PTHR43863">
    <property type="entry name" value="HYDROLASE, PUTATIVE (AFU_ORTHOLOGUE AFUA_1G03140)-RELATED"/>
    <property type="match status" value="1"/>
</dbReference>
<evidence type="ECO:0000259" key="7">
    <source>
        <dbReference type="Pfam" id="PF21365"/>
    </source>
</evidence>
<feature type="domain" description="Glycosyl hydrolase family 31 C-terminal" evidence="7">
    <location>
        <begin position="581"/>
        <end position="666"/>
    </location>
</feature>
<feature type="chain" id="PRO_5045927685" evidence="3">
    <location>
        <begin position="23"/>
        <end position="774"/>
    </location>
</feature>
<keyword evidence="2 8" id="KW-0378">Hydrolase</keyword>
<feature type="domain" description="DUF5110" evidence="6">
    <location>
        <begin position="682"/>
        <end position="748"/>
    </location>
</feature>
<dbReference type="InterPro" id="IPR025887">
    <property type="entry name" value="Glyco_hydro_31_N_dom"/>
</dbReference>